<feature type="region of interest" description="Disordered" evidence="1">
    <location>
        <begin position="57"/>
        <end position="82"/>
    </location>
</feature>
<feature type="compositionally biased region" description="Acidic residues" evidence="1">
    <location>
        <begin position="57"/>
        <end position="66"/>
    </location>
</feature>
<proteinExistence type="predicted"/>
<organism evidence="3 4">
    <name type="scientific">Robertmurraya siralis</name>
    <dbReference type="NCBI Taxonomy" id="77777"/>
    <lineage>
        <taxon>Bacteria</taxon>
        <taxon>Bacillati</taxon>
        <taxon>Bacillota</taxon>
        <taxon>Bacilli</taxon>
        <taxon>Bacillales</taxon>
        <taxon>Bacillaceae</taxon>
        <taxon>Robertmurraya</taxon>
    </lineage>
</organism>
<keyword evidence="2" id="KW-0472">Membrane</keyword>
<feature type="transmembrane region" description="Helical" evidence="2">
    <location>
        <begin position="6"/>
        <end position="25"/>
    </location>
</feature>
<protein>
    <submittedName>
        <fullName evidence="3">Uncharacterized protein</fullName>
    </submittedName>
</protein>
<gene>
    <name evidence="3" type="ORF">J27TS8_01020</name>
</gene>
<dbReference type="AlphaFoldDB" id="A0A920BRV0"/>
<reference evidence="3" key="1">
    <citation type="submission" date="2021-03" db="EMBL/GenBank/DDBJ databases">
        <title>Antimicrobial resistance genes in bacteria isolated from Japanese honey, and their potential for conferring macrolide and lincosamide resistance in the American foulbrood pathogen Paenibacillus larvae.</title>
        <authorList>
            <person name="Okamoto M."/>
            <person name="Kumagai M."/>
            <person name="Kanamori H."/>
            <person name="Takamatsu D."/>
        </authorList>
    </citation>
    <scope>NUCLEOTIDE SEQUENCE</scope>
    <source>
        <strain evidence="3">J27TS8</strain>
    </source>
</reference>
<dbReference type="EMBL" id="BORC01000001">
    <property type="protein sequence ID" value="GIN60109.1"/>
    <property type="molecule type" value="Genomic_DNA"/>
</dbReference>
<name>A0A920BRV0_9BACI</name>
<keyword evidence="2" id="KW-0812">Transmembrane</keyword>
<evidence type="ECO:0000313" key="3">
    <source>
        <dbReference type="EMBL" id="GIN60109.1"/>
    </source>
</evidence>
<accession>A0A920BRV0</accession>
<dbReference type="RefSeq" id="WP_095312780.1">
    <property type="nucleotide sequence ID" value="NZ_BORC01000001.1"/>
</dbReference>
<comment type="caution">
    <text evidence="3">The sequence shown here is derived from an EMBL/GenBank/DDBJ whole genome shotgun (WGS) entry which is preliminary data.</text>
</comment>
<keyword evidence="4" id="KW-1185">Reference proteome</keyword>
<evidence type="ECO:0000256" key="2">
    <source>
        <dbReference type="SAM" id="Phobius"/>
    </source>
</evidence>
<evidence type="ECO:0000313" key="4">
    <source>
        <dbReference type="Proteomes" id="UP000682111"/>
    </source>
</evidence>
<sequence length="82" mass="9075">MDLLIFILGTVLFIGSLIYLVVTLLKKTFVTKRFFTLIASGFILMLVGLFMADPEIDPTTESENQESEPVGANSLVTRSYLA</sequence>
<dbReference type="Proteomes" id="UP000682111">
    <property type="component" value="Unassembled WGS sequence"/>
</dbReference>
<feature type="transmembrane region" description="Helical" evidence="2">
    <location>
        <begin position="34"/>
        <end position="52"/>
    </location>
</feature>
<evidence type="ECO:0000256" key="1">
    <source>
        <dbReference type="SAM" id="MobiDB-lite"/>
    </source>
</evidence>
<keyword evidence="2" id="KW-1133">Transmembrane helix</keyword>